<dbReference type="OrthoDB" id="8983524at2759"/>
<feature type="region of interest" description="Disordered" evidence="1">
    <location>
        <begin position="1"/>
        <end position="23"/>
    </location>
</feature>
<gene>
    <name evidence="2" type="ORF">DAT39_019113</name>
</gene>
<dbReference type="EMBL" id="QNUK01000607">
    <property type="protein sequence ID" value="KAF5891193.1"/>
    <property type="molecule type" value="Genomic_DNA"/>
</dbReference>
<comment type="caution">
    <text evidence="2">The sequence shown here is derived from an EMBL/GenBank/DDBJ whole genome shotgun (WGS) entry which is preliminary data.</text>
</comment>
<dbReference type="Proteomes" id="UP000727407">
    <property type="component" value="Unassembled WGS sequence"/>
</dbReference>
<reference evidence="2" key="1">
    <citation type="submission" date="2020-07" db="EMBL/GenBank/DDBJ databases">
        <title>Clarias magur genome sequencing, assembly and annotation.</title>
        <authorList>
            <person name="Kushwaha B."/>
            <person name="Kumar R."/>
            <person name="Das P."/>
            <person name="Joshi C.G."/>
            <person name="Kumar D."/>
            <person name="Nagpure N.S."/>
            <person name="Pandey M."/>
            <person name="Agarwal S."/>
            <person name="Srivastava S."/>
            <person name="Singh M."/>
            <person name="Sahoo L."/>
            <person name="Jayasankar P."/>
            <person name="Meher P.K."/>
            <person name="Koringa P.G."/>
            <person name="Iquebal M.A."/>
            <person name="Das S.P."/>
            <person name="Bit A."/>
            <person name="Patnaik S."/>
            <person name="Patel N."/>
            <person name="Shah T.M."/>
            <person name="Hinsu A."/>
            <person name="Jena J.K."/>
        </authorList>
    </citation>
    <scope>NUCLEOTIDE SEQUENCE</scope>
    <source>
        <strain evidence="2">CIFAMagur01</strain>
        <tissue evidence="2">Testis</tissue>
    </source>
</reference>
<name>A0A8J4TIG6_CLAMG</name>
<accession>A0A8J4TIG6</accession>
<feature type="non-terminal residue" evidence="2">
    <location>
        <position position="1"/>
    </location>
</feature>
<evidence type="ECO:0000256" key="1">
    <source>
        <dbReference type="SAM" id="MobiDB-lite"/>
    </source>
</evidence>
<keyword evidence="3" id="KW-1185">Reference proteome</keyword>
<proteinExistence type="predicted"/>
<protein>
    <submittedName>
        <fullName evidence="2">Zinc finger protein 32-like</fullName>
    </submittedName>
</protein>
<sequence>MEAAEVGLCSSKTPPCTPGPAGSQLCGDVQTETCEASGGASVEHVTPVDLQKNVKKEETEDEDDLCEALSGSVGHITPVDQQTQVKKEELKEEETFCGGTSNSVENVDEQRRGIKIKHIKKEESEDEDYLCTAIDWEVSKENQLCGDVQTETCEASGGASVEHVTPVDLQKNVKKEETEDEDDLCEALSGSVRHITPVKKEELEEEETFCGGASNSVENIDDQNGGFEIKHVKLEESEDEDYLCTTADW</sequence>
<evidence type="ECO:0000313" key="2">
    <source>
        <dbReference type="EMBL" id="KAF5891193.1"/>
    </source>
</evidence>
<dbReference type="AlphaFoldDB" id="A0A8J4TIG6"/>
<evidence type="ECO:0000313" key="3">
    <source>
        <dbReference type="Proteomes" id="UP000727407"/>
    </source>
</evidence>
<organism evidence="2 3">
    <name type="scientific">Clarias magur</name>
    <name type="common">Asian catfish</name>
    <name type="synonym">Macropteronotus magur</name>
    <dbReference type="NCBI Taxonomy" id="1594786"/>
    <lineage>
        <taxon>Eukaryota</taxon>
        <taxon>Metazoa</taxon>
        <taxon>Chordata</taxon>
        <taxon>Craniata</taxon>
        <taxon>Vertebrata</taxon>
        <taxon>Euteleostomi</taxon>
        <taxon>Actinopterygii</taxon>
        <taxon>Neopterygii</taxon>
        <taxon>Teleostei</taxon>
        <taxon>Ostariophysi</taxon>
        <taxon>Siluriformes</taxon>
        <taxon>Clariidae</taxon>
        <taxon>Clarias</taxon>
    </lineage>
</organism>